<evidence type="ECO:0000313" key="1">
    <source>
        <dbReference type="EMBL" id="RRT50823.1"/>
    </source>
</evidence>
<organism evidence="1 2">
    <name type="scientific">Ensete ventricosum</name>
    <name type="common">Abyssinian banana</name>
    <name type="synonym">Musa ensete</name>
    <dbReference type="NCBI Taxonomy" id="4639"/>
    <lineage>
        <taxon>Eukaryota</taxon>
        <taxon>Viridiplantae</taxon>
        <taxon>Streptophyta</taxon>
        <taxon>Embryophyta</taxon>
        <taxon>Tracheophyta</taxon>
        <taxon>Spermatophyta</taxon>
        <taxon>Magnoliopsida</taxon>
        <taxon>Liliopsida</taxon>
        <taxon>Zingiberales</taxon>
        <taxon>Musaceae</taxon>
        <taxon>Ensete</taxon>
    </lineage>
</organism>
<reference evidence="1 2" key="1">
    <citation type="journal article" date="2014" name="Agronomy (Basel)">
        <title>A Draft Genome Sequence for Ensete ventricosum, the Drought-Tolerant Tree Against Hunger.</title>
        <authorList>
            <person name="Harrison J."/>
            <person name="Moore K.A."/>
            <person name="Paszkiewicz K."/>
            <person name="Jones T."/>
            <person name="Grant M."/>
            <person name="Ambacheew D."/>
            <person name="Muzemil S."/>
            <person name="Studholme D.J."/>
        </authorList>
    </citation>
    <scope>NUCLEOTIDE SEQUENCE [LARGE SCALE GENOMIC DNA]</scope>
</reference>
<dbReference type="EMBL" id="AMZH03012551">
    <property type="protein sequence ID" value="RRT50823.1"/>
    <property type="molecule type" value="Genomic_DNA"/>
</dbReference>
<gene>
    <name evidence="1" type="ORF">B296_00027254</name>
</gene>
<proteinExistence type="predicted"/>
<accession>A0A426YGI1</accession>
<dbReference type="Proteomes" id="UP000287651">
    <property type="component" value="Unassembled WGS sequence"/>
</dbReference>
<evidence type="ECO:0000313" key="2">
    <source>
        <dbReference type="Proteomes" id="UP000287651"/>
    </source>
</evidence>
<protein>
    <submittedName>
        <fullName evidence="1">Uncharacterized protein</fullName>
    </submittedName>
</protein>
<name>A0A426YGI1_ENSVE</name>
<sequence length="111" mass="13153">MRWARAGWGRQGRLVERRWQGSSRRFEPGRDKERWNPETISFGLRWSESSTHSDKHDQRHTVKLLEFAGAFSELPERSQPMRIRHFIKHIEGGLCKADPVKSGELWNNRLD</sequence>
<dbReference type="AlphaFoldDB" id="A0A426YGI1"/>
<comment type="caution">
    <text evidence="1">The sequence shown here is derived from an EMBL/GenBank/DDBJ whole genome shotgun (WGS) entry which is preliminary data.</text>
</comment>